<dbReference type="AlphaFoldDB" id="A0A7X1XLZ4"/>
<feature type="region of interest" description="Disordered" evidence="1">
    <location>
        <begin position="571"/>
        <end position="617"/>
    </location>
</feature>
<dbReference type="GO" id="GO:0003676">
    <property type="term" value="F:nucleic acid binding"/>
    <property type="evidence" value="ECO:0007669"/>
    <property type="project" value="InterPro"/>
</dbReference>
<feature type="compositionally biased region" description="Basic residues" evidence="1">
    <location>
        <begin position="580"/>
        <end position="589"/>
    </location>
</feature>
<accession>A0A7X1XLZ4</accession>
<feature type="domain" description="Integrase catalytic" evidence="2">
    <location>
        <begin position="213"/>
        <end position="422"/>
    </location>
</feature>
<dbReference type="InterPro" id="IPR015378">
    <property type="entry name" value="Transposase-like_Mu_C"/>
</dbReference>
<dbReference type="Gene3D" id="3.30.420.10">
    <property type="entry name" value="Ribonuclease H-like superfamily/Ribonuclease H"/>
    <property type="match status" value="1"/>
</dbReference>
<dbReference type="Pfam" id="PF09299">
    <property type="entry name" value="Mu-transpos_C"/>
    <property type="match status" value="1"/>
</dbReference>
<dbReference type="RefSeq" id="WP_153404002.1">
    <property type="nucleotide sequence ID" value="NZ_JBITTT010000003.1"/>
</dbReference>
<organism evidence="3 4">
    <name type="scientific">Pseudomonas helleri</name>
    <dbReference type="NCBI Taxonomy" id="1608996"/>
    <lineage>
        <taxon>Bacteria</taxon>
        <taxon>Pseudomonadati</taxon>
        <taxon>Pseudomonadota</taxon>
        <taxon>Gammaproteobacteria</taxon>
        <taxon>Pseudomonadales</taxon>
        <taxon>Pseudomonadaceae</taxon>
        <taxon>Pseudomonas</taxon>
    </lineage>
</organism>
<evidence type="ECO:0000259" key="2">
    <source>
        <dbReference type="PROSITE" id="PS50994"/>
    </source>
</evidence>
<gene>
    <name evidence="3" type="ORF">GHN41_03310</name>
</gene>
<protein>
    <submittedName>
        <fullName evidence="3">DDE-type integrase/transposase/recombinase</fullName>
    </submittedName>
</protein>
<dbReference type="InterPro" id="IPR012337">
    <property type="entry name" value="RNaseH-like_sf"/>
</dbReference>
<dbReference type="EMBL" id="WIVT01000002">
    <property type="protein sequence ID" value="MQU15478.1"/>
    <property type="molecule type" value="Genomic_DNA"/>
</dbReference>
<dbReference type="InterPro" id="IPR001584">
    <property type="entry name" value="Integrase_cat-core"/>
</dbReference>
<proteinExistence type="predicted"/>
<dbReference type="GO" id="GO:0015074">
    <property type="term" value="P:DNA integration"/>
    <property type="evidence" value="ECO:0007669"/>
    <property type="project" value="InterPro"/>
</dbReference>
<dbReference type="PROSITE" id="PS50994">
    <property type="entry name" value="INTEGRASE"/>
    <property type="match status" value="1"/>
</dbReference>
<dbReference type="Proteomes" id="UP000443000">
    <property type="component" value="Unassembled WGS sequence"/>
</dbReference>
<dbReference type="InterPro" id="IPR036397">
    <property type="entry name" value="RNaseH_sf"/>
</dbReference>
<evidence type="ECO:0000313" key="4">
    <source>
        <dbReference type="Proteomes" id="UP000443000"/>
    </source>
</evidence>
<comment type="caution">
    <text evidence="3">The sequence shown here is derived from an EMBL/GenBank/DDBJ whole genome shotgun (WGS) entry which is preliminary data.</text>
</comment>
<reference evidence="3 4" key="1">
    <citation type="submission" date="2019-10" db="EMBL/GenBank/DDBJ databases">
        <title>Evaluation of single-gene subtyping targets for Pseudomonas.</title>
        <authorList>
            <person name="Reichler S.J."/>
            <person name="Orsi R.H."/>
            <person name="Wiedmann M."/>
            <person name="Martin N.H."/>
            <person name="Murphy S.I."/>
        </authorList>
    </citation>
    <scope>NUCLEOTIDE SEQUENCE [LARGE SCALE GENOMIC DNA]</scope>
    <source>
        <strain evidence="3 4">FSL R10-1594</strain>
    </source>
</reference>
<name>A0A7X1XLZ4_9PSED</name>
<sequence length="630" mass="72383">MKTLVPGQLVYRHTDAAVLIEIKGLTEAIVRILETGATELVRVSDLSLNLLSTKSAKSPLLLSKSEEWNKTVSRFEIIRPLLNSKGRVAEDVKKVADASGVSVPTIYRWLKKYNDKELVSSLARAERADKGGRRLNEEVEYIIQDKIKNFYLTKERPKVPNLCNEISVVCRAAGLPSPHLNTIYFRVKNIDKETLTRERYGSEKVRDDLTPHRGSFPGGDYPNAVVQIDHTPMDIIIVDETHRLPIGRPYLTIAIDVATKMLTGFYLTLDNPSAMSAGLCIAHAVLRKETWLAKRDILADWPIYGKMTKIHVDNAKEFQGSMLKRACDQHNIILEFRPRKQPNYGPHVERAFRTFMQETHTIPGTTFSNVKSKMKYDSESRACMTLEELELWFTVFIVYRYHHKAHAGINDVPPINIYNNFVHGTETQLGVGLPFPVQDEETFRLDFTPYVERTVQQSGVLINYINYYSPVLRKWIGVTDPLSKKSRKFVFAYDPRDISSVHFLDPDTHTYVQIPYLNSAHAAISLWELRAVVKKEKENPHAHINEDMIFKGVKIMRNMIDEAIERTRLAKQRRSSEKRSLRRKEKMKHWSVVQQKRAAMNPSIDKISESDFSEDDIKPFDNIEVGKFSR</sequence>
<dbReference type="SUPFAM" id="SSF53098">
    <property type="entry name" value="Ribonuclease H-like"/>
    <property type="match status" value="1"/>
</dbReference>
<evidence type="ECO:0000256" key="1">
    <source>
        <dbReference type="SAM" id="MobiDB-lite"/>
    </source>
</evidence>
<dbReference type="OrthoDB" id="501284at2"/>
<evidence type="ECO:0000313" key="3">
    <source>
        <dbReference type="EMBL" id="MQU15478.1"/>
    </source>
</evidence>